<name>A0A1X6N9P7_9APHY</name>
<accession>A0A1X6N9P7</accession>
<reference evidence="7 8" key="1">
    <citation type="submission" date="2017-04" db="EMBL/GenBank/DDBJ databases">
        <title>Genome Sequence of the Model Brown-Rot Fungus Postia placenta SB12.</title>
        <authorList>
            <consortium name="DOE Joint Genome Institute"/>
            <person name="Gaskell J."/>
            <person name="Kersten P."/>
            <person name="Larrondo L.F."/>
            <person name="Canessa P."/>
            <person name="Martinez D."/>
            <person name="Hibbett D."/>
            <person name="Schmoll M."/>
            <person name="Kubicek C.P."/>
            <person name="Martinez A.T."/>
            <person name="Yadav J."/>
            <person name="Master E."/>
            <person name="Magnuson J.K."/>
            <person name="James T."/>
            <person name="Yaver D."/>
            <person name="Berka R."/>
            <person name="Labutti K."/>
            <person name="Lipzen A."/>
            <person name="Aerts A."/>
            <person name="Barry K."/>
            <person name="Henrissat B."/>
            <person name="Blanchette R."/>
            <person name="Grigoriev I."/>
            <person name="Cullen D."/>
        </authorList>
    </citation>
    <scope>NUCLEOTIDE SEQUENCE [LARGE SCALE GENOMIC DNA]</scope>
    <source>
        <strain evidence="7 8">MAD-698-R-SB12</strain>
    </source>
</reference>
<dbReference type="PANTHER" id="PTHR13393">
    <property type="entry name" value="SAM-DEPENDENT METHYLTRANSFERASE"/>
    <property type="match status" value="1"/>
</dbReference>
<dbReference type="GO" id="GO:0008168">
    <property type="term" value="F:methyltransferase activity"/>
    <property type="evidence" value="ECO:0007669"/>
    <property type="project" value="UniProtKB-KW"/>
</dbReference>
<feature type="chain" id="PRO_5010881941" description="U6 small nuclear RNA (adenine-(43)-N(6))-methyltransferase" evidence="6">
    <location>
        <begin position="20"/>
        <end position="277"/>
    </location>
</feature>
<organism evidence="7 8">
    <name type="scientific">Postia placenta MAD-698-R-SB12</name>
    <dbReference type="NCBI Taxonomy" id="670580"/>
    <lineage>
        <taxon>Eukaryota</taxon>
        <taxon>Fungi</taxon>
        <taxon>Dikarya</taxon>
        <taxon>Basidiomycota</taxon>
        <taxon>Agaricomycotina</taxon>
        <taxon>Agaricomycetes</taxon>
        <taxon>Polyporales</taxon>
        <taxon>Adustoporiaceae</taxon>
        <taxon>Rhodonia</taxon>
    </lineage>
</organism>
<feature type="binding site" evidence="5">
    <location>
        <position position="170"/>
    </location>
    <ligand>
        <name>S-adenosyl-L-methionine</name>
        <dbReference type="ChEBI" id="CHEBI:59789"/>
    </ligand>
</feature>
<dbReference type="Pfam" id="PF05971">
    <property type="entry name" value="Methyltransf_10"/>
    <property type="match status" value="1"/>
</dbReference>
<dbReference type="PANTHER" id="PTHR13393:SF0">
    <property type="entry name" value="RNA N6-ADENOSINE-METHYLTRANSFERASE METTL16"/>
    <property type="match status" value="1"/>
</dbReference>
<feature type="binding site" evidence="5">
    <location>
        <position position="56"/>
    </location>
    <ligand>
        <name>S-adenosyl-L-methionine</name>
        <dbReference type="ChEBI" id="CHEBI:59789"/>
    </ligand>
</feature>
<dbReference type="CDD" id="cd02440">
    <property type="entry name" value="AdoMet_MTases"/>
    <property type="match status" value="1"/>
</dbReference>
<evidence type="ECO:0000256" key="5">
    <source>
        <dbReference type="PIRSR" id="PIRSR037350-1"/>
    </source>
</evidence>
<dbReference type="STRING" id="670580.A0A1X6N9P7"/>
<dbReference type="SUPFAM" id="SSF53335">
    <property type="entry name" value="S-adenosyl-L-methionine-dependent methyltransferases"/>
    <property type="match status" value="1"/>
</dbReference>
<keyword evidence="4 5" id="KW-0949">S-adenosyl-L-methionine</keyword>
<dbReference type="GeneID" id="36329548"/>
<keyword evidence="3" id="KW-0808">Transferase</keyword>
<evidence type="ECO:0000256" key="4">
    <source>
        <dbReference type="ARBA" id="ARBA00022691"/>
    </source>
</evidence>
<dbReference type="Proteomes" id="UP000194127">
    <property type="component" value="Unassembled WGS sequence"/>
</dbReference>
<dbReference type="GO" id="GO:0005634">
    <property type="term" value="C:nucleus"/>
    <property type="evidence" value="ECO:0007669"/>
    <property type="project" value="TreeGrafter"/>
</dbReference>
<proteinExistence type="inferred from homology"/>
<feature type="binding site" evidence="5">
    <location>
        <position position="89"/>
    </location>
    <ligand>
        <name>S-adenosyl-L-methionine</name>
        <dbReference type="ChEBI" id="CHEBI:59789"/>
    </ligand>
</feature>
<dbReference type="OrthoDB" id="514248at2759"/>
<evidence type="ECO:0000313" key="8">
    <source>
        <dbReference type="Proteomes" id="UP000194127"/>
    </source>
</evidence>
<keyword evidence="2" id="KW-0489">Methyltransferase</keyword>
<feature type="non-terminal residue" evidence="7">
    <location>
        <position position="277"/>
    </location>
</feature>
<keyword evidence="8" id="KW-1185">Reference proteome</keyword>
<dbReference type="GO" id="GO:0070475">
    <property type="term" value="P:rRNA base methylation"/>
    <property type="evidence" value="ECO:0007669"/>
    <property type="project" value="TreeGrafter"/>
</dbReference>
<dbReference type="InterPro" id="IPR010286">
    <property type="entry name" value="METTL16/RlmF"/>
</dbReference>
<dbReference type="RefSeq" id="XP_024342171.1">
    <property type="nucleotide sequence ID" value="XM_024484599.1"/>
</dbReference>
<dbReference type="AlphaFoldDB" id="A0A1X6N9P7"/>
<dbReference type="InterPro" id="IPR017182">
    <property type="entry name" value="METTL16/PsiM"/>
</dbReference>
<gene>
    <name evidence="7" type="ORF">POSPLADRAFT_1135684</name>
</gene>
<evidence type="ECO:0000313" key="7">
    <source>
        <dbReference type="EMBL" id="OSX65377.1"/>
    </source>
</evidence>
<dbReference type="InterPro" id="IPR029063">
    <property type="entry name" value="SAM-dependent_MTases_sf"/>
</dbReference>
<dbReference type="EMBL" id="KZ110593">
    <property type="protein sequence ID" value="OSX65377.1"/>
    <property type="molecule type" value="Genomic_DNA"/>
</dbReference>
<feature type="binding site" evidence="5">
    <location>
        <position position="113"/>
    </location>
    <ligand>
        <name>S-adenosyl-L-methionine</name>
        <dbReference type="ChEBI" id="CHEBI:59789"/>
    </ligand>
</feature>
<evidence type="ECO:0008006" key="9">
    <source>
        <dbReference type="Google" id="ProtNLM"/>
    </source>
</evidence>
<keyword evidence="6" id="KW-0732">Signal</keyword>
<dbReference type="Gene3D" id="3.40.50.150">
    <property type="entry name" value="Vaccinia Virus protein VP39"/>
    <property type="match status" value="1"/>
</dbReference>
<dbReference type="PIRSF" id="PIRSF037350">
    <property type="entry name" value="Mtase_ZK1128_prd"/>
    <property type="match status" value="1"/>
</dbReference>
<feature type="signal peptide" evidence="6">
    <location>
        <begin position="1"/>
        <end position="19"/>
    </location>
</feature>
<evidence type="ECO:0000256" key="6">
    <source>
        <dbReference type="SAM" id="SignalP"/>
    </source>
</evidence>
<evidence type="ECO:0000256" key="3">
    <source>
        <dbReference type="ARBA" id="ARBA00022679"/>
    </source>
</evidence>
<protein>
    <recommendedName>
        <fullName evidence="9">U6 small nuclear RNA (adenine-(43)-N(6))-methyltransferase</fullName>
    </recommendedName>
</protein>
<sequence length="277" mass="30985">MSLRGLLALSCICISATLSVLRLNQCRRLTEALLFRDFHVSLEIPNDRLCPPVRVRLNYILWLEDILQAARLAEPLDTPPEAVTGIDVGTGASAIYPLLGCRSNPSWNFVATDVDEKSLHHARLNVQQNCLQERISVIASDPAGPILLHLFNLENRIRDPRAKYDFTMCNPPFYSSREDVLHSAEVKESEPTAVCTGADVEMITPGGEANFVCTMVRESLETRAQCRWYTSMLGKLASLTDVVALLRAETIDNYACTEFVQGQTRRWAIAWSFGDVR</sequence>
<evidence type="ECO:0000256" key="2">
    <source>
        <dbReference type="ARBA" id="ARBA00022603"/>
    </source>
</evidence>
<comment type="similarity">
    <text evidence="1">Belongs to the methyltransferase superfamily. METTL16/RlmF family.</text>
</comment>
<evidence type="ECO:0000256" key="1">
    <source>
        <dbReference type="ARBA" id="ARBA00005878"/>
    </source>
</evidence>